<organism evidence="3 4">
    <name type="scientific">Colletotrichum orbiculare (strain 104-T / ATCC 96160 / CBS 514.97 / LARS 414 / MAFF 240422)</name>
    <name type="common">Cucumber anthracnose fungus</name>
    <name type="synonym">Colletotrichum lagenarium</name>
    <dbReference type="NCBI Taxonomy" id="1213857"/>
    <lineage>
        <taxon>Eukaryota</taxon>
        <taxon>Fungi</taxon>
        <taxon>Dikarya</taxon>
        <taxon>Ascomycota</taxon>
        <taxon>Pezizomycotina</taxon>
        <taxon>Sordariomycetes</taxon>
        <taxon>Hypocreomycetidae</taxon>
        <taxon>Glomerellales</taxon>
        <taxon>Glomerellaceae</taxon>
        <taxon>Colletotrichum</taxon>
        <taxon>Colletotrichum orbiculare species complex</taxon>
    </lineage>
</organism>
<feature type="signal peptide" evidence="2">
    <location>
        <begin position="1"/>
        <end position="19"/>
    </location>
</feature>
<dbReference type="InterPro" id="IPR052953">
    <property type="entry name" value="Ser-rich/MCO-related"/>
</dbReference>
<dbReference type="InterPro" id="IPR008972">
    <property type="entry name" value="Cupredoxin"/>
</dbReference>
<sequence length="256" mass="25931">MHAKMHAQTLLALIPAVMAQYNYGGSDSSTTPSAAAASSSSSSSIPGVHVVKVGDGGLTFSPNDIKAAVGDVVEFHFYPRAHSVAQSAFDKPCEPLANGTTTGFFSGPVAVSSGVGAEVFTVEVTDESPKWFYCATAQHCQGGMVGVINAPSSGQRTIQQYADAAAKAENNVAPSATGGGTLGAAATGSPSSASGTASPSASSSTAPSAGIEARGDVRWGLLSFANIFQTRSTTARIQRKTGHPSLPNTRPLRPVT</sequence>
<keyword evidence="2" id="KW-0732">Signal</keyword>
<proteinExistence type="predicted"/>
<feature type="compositionally biased region" description="Low complexity" evidence="1">
    <location>
        <begin position="183"/>
        <end position="209"/>
    </location>
</feature>
<feature type="region of interest" description="Disordered" evidence="1">
    <location>
        <begin position="179"/>
        <end position="209"/>
    </location>
</feature>
<dbReference type="OrthoDB" id="2331100at2759"/>
<dbReference type="Proteomes" id="UP000014480">
    <property type="component" value="Unassembled WGS sequence"/>
</dbReference>
<evidence type="ECO:0000256" key="1">
    <source>
        <dbReference type="SAM" id="MobiDB-lite"/>
    </source>
</evidence>
<dbReference type="STRING" id="1213857.A0A484FQV4"/>
<dbReference type="AlphaFoldDB" id="A0A484FQV4"/>
<evidence type="ECO:0000256" key="2">
    <source>
        <dbReference type="SAM" id="SignalP"/>
    </source>
</evidence>
<dbReference type="EMBL" id="AMCV02000018">
    <property type="protein sequence ID" value="TDZ20071.1"/>
    <property type="molecule type" value="Genomic_DNA"/>
</dbReference>
<feature type="chain" id="PRO_5019839766" evidence="2">
    <location>
        <begin position="20"/>
        <end position="256"/>
    </location>
</feature>
<reference evidence="4" key="1">
    <citation type="journal article" date="2013" name="New Phytol.">
        <title>Comparative genomic and transcriptomic analyses reveal the hemibiotrophic stage shift of Colletotrichum fungi.</title>
        <authorList>
            <person name="Gan P."/>
            <person name="Ikeda K."/>
            <person name="Irieda H."/>
            <person name="Narusaka M."/>
            <person name="O'Connell R.J."/>
            <person name="Narusaka Y."/>
            <person name="Takano Y."/>
            <person name="Kubo Y."/>
            <person name="Shirasu K."/>
        </authorList>
    </citation>
    <scope>NUCLEOTIDE SEQUENCE [LARGE SCALE GENOMIC DNA]</scope>
    <source>
        <strain evidence="4">104-T / ATCC 96160 / CBS 514.97 / LARS 414 / MAFF 240422</strain>
    </source>
</reference>
<comment type="caution">
    <text evidence="3">The sequence shown here is derived from an EMBL/GenBank/DDBJ whole genome shotgun (WGS) entry which is preliminary data.</text>
</comment>
<dbReference type="PANTHER" id="PTHR34883">
    <property type="entry name" value="SERINE-RICH PROTEIN, PUTATIVE-RELATED-RELATED"/>
    <property type="match status" value="1"/>
</dbReference>
<accession>A0A484FQV4</accession>
<evidence type="ECO:0000313" key="3">
    <source>
        <dbReference type="EMBL" id="TDZ20071.1"/>
    </source>
</evidence>
<reference evidence="4" key="2">
    <citation type="journal article" date="2019" name="Mol. Plant Microbe Interact.">
        <title>Genome sequence resources for four phytopathogenic fungi from the Colletotrichum orbiculare species complex.</title>
        <authorList>
            <person name="Gan P."/>
            <person name="Tsushima A."/>
            <person name="Narusaka M."/>
            <person name="Narusaka Y."/>
            <person name="Takano Y."/>
            <person name="Kubo Y."/>
            <person name="Shirasu K."/>
        </authorList>
    </citation>
    <scope>GENOME REANNOTATION</scope>
    <source>
        <strain evidence="4">104-T / ATCC 96160 / CBS 514.97 / LARS 414 / MAFF 240422</strain>
    </source>
</reference>
<dbReference type="CDD" id="cd00920">
    <property type="entry name" value="Cupredoxin"/>
    <property type="match status" value="1"/>
</dbReference>
<keyword evidence="4" id="KW-1185">Reference proteome</keyword>
<dbReference type="Gene3D" id="2.60.40.420">
    <property type="entry name" value="Cupredoxins - blue copper proteins"/>
    <property type="match status" value="1"/>
</dbReference>
<protein>
    <submittedName>
        <fullName evidence="3">GPI-anchored cupredoxin</fullName>
    </submittedName>
</protein>
<name>A0A484FQV4_COLOR</name>
<dbReference type="PANTHER" id="PTHR34883:SF17">
    <property type="entry name" value="CUPREDOXIN"/>
    <property type="match status" value="1"/>
</dbReference>
<feature type="region of interest" description="Disordered" evidence="1">
    <location>
        <begin position="233"/>
        <end position="256"/>
    </location>
</feature>
<gene>
    <name evidence="3" type="ORF">Cob_v007143</name>
</gene>
<evidence type="ECO:0000313" key="4">
    <source>
        <dbReference type="Proteomes" id="UP000014480"/>
    </source>
</evidence>
<dbReference type="SUPFAM" id="SSF49503">
    <property type="entry name" value="Cupredoxins"/>
    <property type="match status" value="1"/>
</dbReference>